<dbReference type="GO" id="GO:0005576">
    <property type="term" value="C:extracellular region"/>
    <property type="evidence" value="ECO:0007669"/>
    <property type="project" value="UniProtKB-SubCell"/>
</dbReference>
<evidence type="ECO:0000313" key="4">
    <source>
        <dbReference type="EMBL" id="KAA2211947.1"/>
    </source>
</evidence>
<evidence type="ECO:0000256" key="1">
    <source>
        <dbReference type="ARBA" id="ARBA00004613"/>
    </source>
</evidence>
<name>A0A5B2TBP8_9PROT</name>
<dbReference type="Pfam" id="PF00353">
    <property type="entry name" value="HemolysinCabind"/>
    <property type="match status" value="2"/>
</dbReference>
<dbReference type="PROSITE" id="PS00330">
    <property type="entry name" value="HEMOLYSIN_CALCIUM"/>
    <property type="match status" value="1"/>
</dbReference>
<accession>A0A5B2TBP8</accession>
<dbReference type="OrthoDB" id="7242530at2"/>
<evidence type="ECO:0000256" key="3">
    <source>
        <dbReference type="SAM" id="MobiDB-lite"/>
    </source>
</evidence>
<gene>
    <name evidence="4" type="ORF">F0Q34_17425</name>
</gene>
<dbReference type="InterPro" id="IPR018511">
    <property type="entry name" value="Hemolysin-typ_Ca-bd_CS"/>
</dbReference>
<protein>
    <recommendedName>
        <fullName evidence="6">Calcium-binding protein</fullName>
    </recommendedName>
</protein>
<dbReference type="PRINTS" id="PR00313">
    <property type="entry name" value="CABNDNGRPT"/>
</dbReference>
<dbReference type="PANTHER" id="PTHR38340">
    <property type="entry name" value="S-LAYER PROTEIN"/>
    <property type="match status" value="1"/>
</dbReference>
<comment type="subcellular location">
    <subcellularLocation>
        <location evidence="1">Secreted</location>
    </subcellularLocation>
</comment>
<evidence type="ECO:0000313" key="5">
    <source>
        <dbReference type="Proteomes" id="UP000322110"/>
    </source>
</evidence>
<dbReference type="SUPFAM" id="SSF51120">
    <property type="entry name" value="beta-Roll"/>
    <property type="match status" value="1"/>
</dbReference>
<reference evidence="4 5" key="1">
    <citation type="journal article" date="2015" name="Int. J. Syst. Evol. Microbiol.">
        <title>Roseomonas oryzae sp. nov., isolated from paddy rhizosphere soil.</title>
        <authorList>
            <person name="Ramaprasad E.V."/>
            <person name="Sasikala Ch."/>
            <person name="Ramana Ch.V."/>
        </authorList>
    </citation>
    <scope>NUCLEOTIDE SEQUENCE [LARGE SCALE GENOMIC DNA]</scope>
    <source>
        <strain evidence="4 5">KCTC 42542</strain>
    </source>
</reference>
<dbReference type="GO" id="GO:0005509">
    <property type="term" value="F:calcium ion binding"/>
    <property type="evidence" value="ECO:0007669"/>
    <property type="project" value="InterPro"/>
</dbReference>
<dbReference type="Proteomes" id="UP000322110">
    <property type="component" value="Unassembled WGS sequence"/>
</dbReference>
<dbReference type="EMBL" id="VUKA01000013">
    <property type="protein sequence ID" value="KAA2211947.1"/>
    <property type="molecule type" value="Genomic_DNA"/>
</dbReference>
<dbReference type="PANTHER" id="PTHR38340:SF1">
    <property type="entry name" value="S-LAYER PROTEIN"/>
    <property type="match status" value="1"/>
</dbReference>
<dbReference type="InterPro" id="IPR011049">
    <property type="entry name" value="Serralysin-like_metalloprot_C"/>
</dbReference>
<dbReference type="InterPro" id="IPR001343">
    <property type="entry name" value="Hemolysn_Ca-bd"/>
</dbReference>
<keyword evidence="5" id="KW-1185">Reference proteome</keyword>
<organism evidence="4 5">
    <name type="scientific">Teichococcus oryzae</name>
    <dbReference type="NCBI Taxonomy" id="1608942"/>
    <lineage>
        <taxon>Bacteria</taxon>
        <taxon>Pseudomonadati</taxon>
        <taxon>Pseudomonadota</taxon>
        <taxon>Alphaproteobacteria</taxon>
        <taxon>Acetobacterales</taxon>
        <taxon>Roseomonadaceae</taxon>
        <taxon>Roseomonas</taxon>
    </lineage>
</organism>
<comment type="caution">
    <text evidence="4">The sequence shown here is derived from an EMBL/GenBank/DDBJ whole genome shotgun (WGS) entry which is preliminary data.</text>
</comment>
<sequence length="492" mass="50244">MPHWEGARGWGKGYSARGPGRDLKTDPAWNGGDIPSWKWPLGALLTKAEKQDSPMVVSLATGADAAGQDTLAALDVALRIIDRGAVTLAMGSAKMTASALAPNGDTAFASAYSDLSVGSADISLSHTRTTAGSGVTNGKAWSTETATTTFLALDIDGLQPLFGPIKLNFQSSGTISKPPSIQGNLATFSVDAEVHGSDTYLDVAADAVTVEDRYSSTTSIVLGAADTTPGDFRFGSLWSDRISTGGGDDWIFGLTGNDTLQSGAGADTVFGGWGDDTIRTGAGDDWAFGGEGRDVIELGDGKNLAYGGNGNDRITAGNGADALSGGGGDDVIEAGGGNNTLLLGTVGGPADGNDRYTAGSGADYYLMAGRFGRDVVSGFRIAEGDRVVGYDGDWDSATGLRALNGNGLTLQRGADARDLVVTVKMAGVDSVLTLDDFFLLNAGYNGAPARGAFSDDAALPILQAAFLDGDTNNAAAGRMDLFVMGDLLGMLA</sequence>
<dbReference type="Gene3D" id="2.150.10.10">
    <property type="entry name" value="Serralysin-like metalloprotease, C-terminal"/>
    <property type="match status" value="2"/>
</dbReference>
<keyword evidence="2" id="KW-0964">Secreted</keyword>
<dbReference type="InterPro" id="IPR050557">
    <property type="entry name" value="RTX_toxin/Mannuronan_C5-epim"/>
</dbReference>
<dbReference type="RefSeq" id="WP_149813528.1">
    <property type="nucleotide sequence ID" value="NZ_VUKA01000013.1"/>
</dbReference>
<dbReference type="AlphaFoldDB" id="A0A5B2TBP8"/>
<feature type="region of interest" description="Disordered" evidence="3">
    <location>
        <begin position="1"/>
        <end position="29"/>
    </location>
</feature>
<proteinExistence type="predicted"/>
<evidence type="ECO:0008006" key="6">
    <source>
        <dbReference type="Google" id="ProtNLM"/>
    </source>
</evidence>
<evidence type="ECO:0000256" key="2">
    <source>
        <dbReference type="ARBA" id="ARBA00022525"/>
    </source>
</evidence>